<protein>
    <recommendedName>
        <fullName evidence="7">G-patch domain-containing protein</fullName>
    </recommendedName>
</protein>
<dbReference type="KEGG" id="aqu:100638897"/>
<accession>A0A1X7V206</accession>
<dbReference type="InterPro" id="IPR000467">
    <property type="entry name" value="G_patch_dom"/>
</dbReference>
<evidence type="ECO:0000313" key="6">
    <source>
        <dbReference type="Proteomes" id="UP000007879"/>
    </source>
</evidence>
<reference evidence="6" key="1">
    <citation type="journal article" date="2010" name="Nature">
        <title>The Amphimedon queenslandica genome and the evolution of animal complexity.</title>
        <authorList>
            <person name="Srivastava M."/>
            <person name="Simakov O."/>
            <person name="Chapman J."/>
            <person name="Fahey B."/>
            <person name="Gauthier M.E."/>
            <person name="Mitros T."/>
            <person name="Richards G.S."/>
            <person name="Conaco C."/>
            <person name="Dacre M."/>
            <person name="Hellsten U."/>
            <person name="Larroux C."/>
            <person name="Putnam N.H."/>
            <person name="Stanke M."/>
            <person name="Adamska M."/>
            <person name="Darling A."/>
            <person name="Degnan S.M."/>
            <person name="Oakley T.H."/>
            <person name="Plachetzki D.C."/>
            <person name="Zhai Y."/>
            <person name="Adamski M."/>
            <person name="Calcino A."/>
            <person name="Cummins S.F."/>
            <person name="Goodstein D.M."/>
            <person name="Harris C."/>
            <person name="Jackson D.J."/>
            <person name="Leys S.P."/>
            <person name="Shu S."/>
            <person name="Woodcroft B.J."/>
            <person name="Vervoort M."/>
            <person name="Kosik K.S."/>
            <person name="Manning G."/>
            <person name="Degnan B.M."/>
            <person name="Rokhsar D.S."/>
        </authorList>
    </citation>
    <scope>NUCLEOTIDE SEQUENCE [LARGE SCALE GENOMIC DNA]</scope>
</reference>
<keyword evidence="1" id="KW-0479">Metal-binding</keyword>
<dbReference type="PANTHER" id="PTHR47251">
    <property type="entry name" value="FINGER DOMAIN PROTEIN, PUTATIVE (AFU_ORTHOLOGUE AFUA_3G04180)-RELATED"/>
    <property type="match status" value="1"/>
</dbReference>
<evidence type="ECO:0008006" key="7">
    <source>
        <dbReference type="Google" id="ProtNLM"/>
    </source>
</evidence>
<feature type="domain" description="C2H2-type" evidence="3">
    <location>
        <begin position="139"/>
        <end position="169"/>
    </location>
</feature>
<dbReference type="EnsemblMetazoa" id="Aqu2.1.33602_001">
    <property type="protein sequence ID" value="Aqu2.1.33602_001"/>
    <property type="gene ID" value="Aqu2.1.33602"/>
</dbReference>
<dbReference type="SMART" id="SM00443">
    <property type="entry name" value="G_patch"/>
    <property type="match status" value="1"/>
</dbReference>
<dbReference type="Pfam" id="PF01585">
    <property type="entry name" value="G-patch"/>
    <property type="match status" value="1"/>
</dbReference>
<feature type="compositionally biased region" description="Basic and acidic residues" evidence="2">
    <location>
        <begin position="411"/>
        <end position="420"/>
    </location>
</feature>
<proteinExistence type="predicted"/>
<dbReference type="InterPro" id="IPR013087">
    <property type="entry name" value="Znf_C2H2_type"/>
</dbReference>
<sequence>MAAKFTRFSEKRDTTASDVTSYDDAVDGIEPDESAGLHIPIPKNNMGFVLMQKMGWSTSGGLGKNEQGRKDPIPLELKGDNMGLGRFQMELDLASEATEKRKQLEIEKELTPGLIDKYKAQVAKELAIADATQELRKTYHCELCEKQYNKYSEYDNHLNSYDHHHRQRLKDLKQFETGLKTKTPKGTAEEIQQKKASLKAVAKERAQMKVERYQQLLEGGDLPGFKPMDFRKKRQSSSSSGASAVKPVVDVAAMIESREAIVSALRKRKSEEIAESERKIAEKKGRLAKYGVKFQSAGHLATIGSEEMSSYQSNILSTSLQPSTTSLESTATSSSGLYAGRFVSAGEMKEIKEGEEEREKRLSELPQASGRKAELHMAAAKKEEKEEREEESDDDDEEEDFTLCARKRILRDKEEKEKKNNQKKQSKQMTLKLTDKYESYYY</sequence>
<feature type="region of interest" description="Disordered" evidence="2">
    <location>
        <begin position="1"/>
        <end position="25"/>
    </location>
</feature>
<feature type="region of interest" description="Disordered" evidence="2">
    <location>
        <begin position="349"/>
        <end position="442"/>
    </location>
</feature>
<feature type="compositionally biased region" description="Basic and acidic residues" evidence="2">
    <location>
        <begin position="371"/>
        <end position="385"/>
    </location>
</feature>
<evidence type="ECO:0000259" key="3">
    <source>
        <dbReference type="PROSITE" id="PS50157"/>
    </source>
</evidence>
<dbReference type="eggNOG" id="KOG2184">
    <property type="taxonomic scope" value="Eukaryota"/>
</dbReference>
<dbReference type="EnsemblMetazoa" id="XM_003386070.3">
    <property type="protein sequence ID" value="XP_003386118.1"/>
    <property type="gene ID" value="LOC100638897"/>
</dbReference>
<evidence type="ECO:0000313" key="5">
    <source>
        <dbReference type="EnsemblMetazoa" id="Aqu2.1.33602_001"/>
    </source>
</evidence>
<dbReference type="STRING" id="400682.A0A1X7V206"/>
<dbReference type="GO" id="GO:0003676">
    <property type="term" value="F:nucleic acid binding"/>
    <property type="evidence" value="ECO:0007669"/>
    <property type="project" value="InterPro"/>
</dbReference>
<gene>
    <name evidence="5" type="primary">100638897</name>
</gene>
<reference evidence="5" key="2">
    <citation type="submission" date="2017-05" db="UniProtKB">
        <authorList>
            <consortium name="EnsemblMetazoa"/>
        </authorList>
    </citation>
    <scope>IDENTIFICATION</scope>
</reference>
<keyword evidence="6" id="KW-1185">Reference proteome</keyword>
<keyword evidence="1" id="KW-0863">Zinc-finger</keyword>
<dbReference type="PROSITE" id="PS50157">
    <property type="entry name" value="ZINC_FINGER_C2H2_2"/>
    <property type="match status" value="1"/>
</dbReference>
<dbReference type="Proteomes" id="UP000007879">
    <property type="component" value="Unassembled WGS sequence"/>
</dbReference>
<organism evidence="5">
    <name type="scientific">Amphimedon queenslandica</name>
    <name type="common">Sponge</name>
    <dbReference type="NCBI Taxonomy" id="400682"/>
    <lineage>
        <taxon>Eukaryota</taxon>
        <taxon>Metazoa</taxon>
        <taxon>Porifera</taxon>
        <taxon>Demospongiae</taxon>
        <taxon>Heteroscleromorpha</taxon>
        <taxon>Haplosclerida</taxon>
        <taxon>Niphatidae</taxon>
        <taxon>Amphimedon</taxon>
    </lineage>
</organism>
<feature type="compositionally biased region" description="Basic and acidic residues" evidence="2">
    <location>
        <begin position="349"/>
        <end position="363"/>
    </location>
</feature>
<dbReference type="OrthoDB" id="29523at2759"/>
<feature type="compositionally biased region" description="Acidic residues" evidence="2">
    <location>
        <begin position="386"/>
        <end position="401"/>
    </location>
</feature>
<dbReference type="PROSITE" id="PS50174">
    <property type="entry name" value="G_PATCH"/>
    <property type="match status" value="1"/>
</dbReference>
<feature type="compositionally biased region" description="Basic and acidic residues" evidence="2">
    <location>
        <begin position="433"/>
        <end position="442"/>
    </location>
</feature>
<keyword evidence="1" id="KW-0862">Zinc</keyword>
<dbReference type="PANTHER" id="PTHR47251:SF1">
    <property type="entry name" value="FINGER DOMAIN PROTEIN, PUTATIVE (AFU_ORTHOLOGUE AFUA_3G04180)-RELATED"/>
    <property type="match status" value="1"/>
</dbReference>
<dbReference type="AlphaFoldDB" id="A0A1X7V206"/>
<evidence type="ECO:0000256" key="1">
    <source>
        <dbReference type="PROSITE-ProRule" id="PRU00042"/>
    </source>
</evidence>
<dbReference type="InParanoid" id="A0A1X7V206"/>
<evidence type="ECO:0000259" key="4">
    <source>
        <dbReference type="PROSITE" id="PS50174"/>
    </source>
</evidence>
<evidence type="ECO:0000256" key="2">
    <source>
        <dbReference type="SAM" id="MobiDB-lite"/>
    </source>
</evidence>
<name>A0A1X7V206_AMPQE</name>
<feature type="domain" description="G-patch" evidence="4">
    <location>
        <begin position="43"/>
        <end position="89"/>
    </location>
</feature>
<dbReference type="GO" id="GO:0008270">
    <property type="term" value="F:zinc ion binding"/>
    <property type="evidence" value="ECO:0007669"/>
    <property type="project" value="UniProtKB-KW"/>
</dbReference>
<dbReference type="PROSITE" id="PS00028">
    <property type="entry name" value="ZINC_FINGER_C2H2_1"/>
    <property type="match status" value="1"/>
</dbReference>